<dbReference type="Pfam" id="PF08207">
    <property type="entry name" value="EFP_N"/>
    <property type="match status" value="1"/>
</dbReference>
<dbReference type="NCBIfam" id="TIGR00038">
    <property type="entry name" value="efp"/>
    <property type="match status" value="1"/>
</dbReference>
<accession>A0A1G9JYE0</accession>
<dbReference type="PANTHER" id="PTHR30053">
    <property type="entry name" value="ELONGATION FACTOR P"/>
    <property type="match status" value="1"/>
</dbReference>
<feature type="domain" description="Elongation factor P C-terminal" evidence="11">
    <location>
        <begin position="129"/>
        <end position="184"/>
    </location>
</feature>
<evidence type="ECO:0000256" key="6">
    <source>
        <dbReference type="ARBA" id="ARBA00022917"/>
    </source>
</evidence>
<organism evidence="13 14">
    <name type="scientific">Halarsenatibacter silvermanii</name>
    <dbReference type="NCBI Taxonomy" id="321763"/>
    <lineage>
        <taxon>Bacteria</taxon>
        <taxon>Bacillati</taxon>
        <taxon>Bacillota</taxon>
        <taxon>Clostridia</taxon>
        <taxon>Halanaerobiales</taxon>
        <taxon>Halarsenatibacteraceae</taxon>
        <taxon>Halarsenatibacter</taxon>
    </lineage>
</organism>
<comment type="function">
    <text evidence="7 8">Involved in peptide bond synthesis. Stimulates efficient translation and peptide-bond synthesis on native or reconstituted 70S ribosomes in vitro. Probably functions indirectly by altering the affinity of the ribosome for aminoacyl-tRNA, thus increasing their reactivity as acceptors for peptidyl transferase.</text>
</comment>
<name>A0A1G9JYE0_9FIRM</name>
<evidence type="ECO:0000256" key="5">
    <source>
        <dbReference type="ARBA" id="ARBA00022768"/>
    </source>
</evidence>
<dbReference type="InterPro" id="IPR014722">
    <property type="entry name" value="Rib_uL2_dom2"/>
</dbReference>
<evidence type="ECO:0000259" key="11">
    <source>
        <dbReference type="SMART" id="SM00841"/>
    </source>
</evidence>
<dbReference type="FunFam" id="2.40.50.140:FF:000009">
    <property type="entry name" value="Elongation factor P"/>
    <property type="match status" value="1"/>
</dbReference>
<dbReference type="InterPro" id="IPR012340">
    <property type="entry name" value="NA-bd_OB-fold"/>
</dbReference>
<dbReference type="FunFam" id="2.30.30.30:FF:000003">
    <property type="entry name" value="Elongation factor P"/>
    <property type="match status" value="1"/>
</dbReference>
<keyword evidence="5 8" id="KW-0251">Elongation factor</keyword>
<dbReference type="PIRSF" id="PIRSF005901">
    <property type="entry name" value="EF-P"/>
    <property type="match status" value="1"/>
</dbReference>
<gene>
    <name evidence="8" type="primary">efp</name>
    <name evidence="13" type="ORF">SAMN04488692_104122</name>
</gene>
<dbReference type="Pfam" id="PF09285">
    <property type="entry name" value="Elong-fact-P_C"/>
    <property type="match status" value="1"/>
</dbReference>
<dbReference type="SMART" id="SM00841">
    <property type="entry name" value="Elong-fact-P_C"/>
    <property type="match status" value="1"/>
</dbReference>
<dbReference type="GO" id="GO:0003746">
    <property type="term" value="F:translation elongation factor activity"/>
    <property type="evidence" value="ECO:0007669"/>
    <property type="project" value="UniProtKB-UniRule"/>
</dbReference>
<dbReference type="Proteomes" id="UP000199476">
    <property type="component" value="Unassembled WGS sequence"/>
</dbReference>
<evidence type="ECO:0000256" key="4">
    <source>
        <dbReference type="ARBA" id="ARBA00022490"/>
    </source>
</evidence>
<evidence type="ECO:0000313" key="13">
    <source>
        <dbReference type="EMBL" id="SDL42528.1"/>
    </source>
</evidence>
<dbReference type="CDD" id="cd05794">
    <property type="entry name" value="S1_EF-P_repeat_2"/>
    <property type="match status" value="1"/>
</dbReference>
<dbReference type="EMBL" id="FNGO01000004">
    <property type="protein sequence ID" value="SDL42528.1"/>
    <property type="molecule type" value="Genomic_DNA"/>
</dbReference>
<evidence type="ECO:0000256" key="7">
    <source>
        <dbReference type="ARBA" id="ARBA00025469"/>
    </source>
</evidence>
<comment type="similarity">
    <text evidence="3 8 10">Belongs to the elongation factor P family.</text>
</comment>
<dbReference type="Pfam" id="PF01132">
    <property type="entry name" value="EFP"/>
    <property type="match status" value="1"/>
</dbReference>
<dbReference type="PROSITE" id="PS01275">
    <property type="entry name" value="EFP"/>
    <property type="match status" value="1"/>
</dbReference>
<evidence type="ECO:0000256" key="9">
    <source>
        <dbReference type="NCBIfam" id="TIGR00038"/>
    </source>
</evidence>
<dbReference type="InterPro" id="IPR011768">
    <property type="entry name" value="Transl_elongation_fac_P"/>
</dbReference>
<dbReference type="CDD" id="cd04470">
    <property type="entry name" value="S1_EF-P_repeat_1"/>
    <property type="match status" value="1"/>
</dbReference>
<evidence type="ECO:0000313" key="14">
    <source>
        <dbReference type="Proteomes" id="UP000199476"/>
    </source>
</evidence>
<evidence type="ECO:0000256" key="3">
    <source>
        <dbReference type="ARBA" id="ARBA00009479"/>
    </source>
</evidence>
<keyword evidence="14" id="KW-1185">Reference proteome</keyword>
<evidence type="ECO:0000259" key="12">
    <source>
        <dbReference type="SMART" id="SM01185"/>
    </source>
</evidence>
<dbReference type="InterPro" id="IPR013185">
    <property type="entry name" value="Transl_elong_KOW-like"/>
</dbReference>
<dbReference type="InterPro" id="IPR013852">
    <property type="entry name" value="Transl_elong_P/YeiP_CS"/>
</dbReference>
<evidence type="ECO:0000256" key="8">
    <source>
        <dbReference type="HAMAP-Rule" id="MF_00141"/>
    </source>
</evidence>
<reference evidence="13 14" key="1">
    <citation type="submission" date="2016-10" db="EMBL/GenBank/DDBJ databases">
        <authorList>
            <person name="de Groot N.N."/>
        </authorList>
    </citation>
    <scope>NUCLEOTIDE SEQUENCE [LARGE SCALE GENOMIC DNA]</scope>
    <source>
        <strain evidence="13 14">SLAS-1</strain>
    </source>
</reference>
<dbReference type="GO" id="GO:0043043">
    <property type="term" value="P:peptide biosynthetic process"/>
    <property type="evidence" value="ECO:0007669"/>
    <property type="project" value="InterPro"/>
</dbReference>
<comment type="pathway">
    <text evidence="2 8">Protein biosynthesis; polypeptide chain elongation.</text>
</comment>
<dbReference type="Gene3D" id="2.30.30.30">
    <property type="match status" value="1"/>
</dbReference>
<evidence type="ECO:0000256" key="1">
    <source>
        <dbReference type="ARBA" id="ARBA00004496"/>
    </source>
</evidence>
<dbReference type="STRING" id="321763.SAMN04488692_104122"/>
<dbReference type="SUPFAM" id="SSF50104">
    <property type="entry name" value="Translation proteins SH3-like domain"/>
    <property type="match status" value="1"/>
</dbReference>
<dbReference type="RefSeq" id="WP_089758618.1">
    <property type="nucleotide sequence ID" value="NZ_FNGO01000004.1"/>
</dbReference>
<dbReference type="InterPro" id="IPR008991">
    <property type="entry name" value="Translation_prot_SH3-like_sf"/>
</dbReference>
<sequence>MISTNDFTTGLTIELEDDIYTVENFEHSKSGRGGAFVRTRLKSLTDGHVINKTFRAGEKVEQARIDKRKMKYLYQDEDRHIFMDIDNYEQTHFMTEDIKDELKFLKENSEVQVLFHEDRPIKINLPTTVALEVVEAPPAVKGDTVSGGTKEVKVETGYKLKVPLFIEKGTEIVIDTRTGEYQERA</sequence>
<proteinExistence type="inferred from homology"/>
<dbReference type="PANTHER" id="PTHR30053:SF12">
    <property type="entry name" value="ELONGATION FACTOR P (EF-P) FAMILY PROTEIN"/>
    <property type="match status" value="1"/>
</dbReference>
<dbReference type="OrthoDB" id="9801844at2"/>
<dbReference type="InterPro" id="IPR015365">
    <property type="entry name" value="Elong-fact-P_C"/>
</dbReference>
<comment type="subcellular location">
    <subcellularLocation>
        <location evidence="1 8">Cytoplasm</location>
    </subcellularLocation>
</comment>
<dbReference type="HAMAP" id="MF_00141">
    <property type="entry name" value="EF_P"/>
    <property type="match status" value="1"/>
</dbReference>
<dbReference type="FunFam" id="2.40.50.140:FF:000004">
    <property type="entry name" value="Elongation factor P"/>
    <property type="match status" value="1"/>
</dbReference>
<dbReference type="UniPathway" id="UPA00345"/>
<dbReference type="SMART" id="SM01185">
    <property type="entry name" value="EFP"/>
    <property type="match status" value="1"/>
</dbReference>
<dbReference type="InterPro" id="IPR020599">
    <property type="entry name" value="Transl_elong_fac_P/YeiP"/>
</dbReference>
<dbReference type="Gene3D" id="2.40.50.140">
    <property type="entry name" value="Nucleic acid-binding proteins"/>
    <property type="match status" value="2"/>
</dbReference>
<keyword evidence="6 8" id="KW-0648">Protein biosynthesis</keyword>
<dbReference type="NCBIfam" id="NF001810">
    <property type="entry name" value="PRK00529.1"/>
    <property type="match status" value="1"/>
</dbReference>
<protein>
    <recommendedName>
        <fullName evidence="8 9">Elongation factor P</fullName>
        <shortName evidence="8">EF-P</shortName>
    </recommendedName>
</protein>
<dbReference type="GO" id="GO:0005829">
    <property type="term" value="C:cytosol"/>
    <property type="evidence" value="ECO:0007669"/>
    <property type="project" value="UniProtKB-ARBA"/>
</dbReference>
<evidence type="ECO:0000256" key="10">
    <source>
        <dbReference type="RuleBase" id="RU004389"/>
    </source>
</evidence>
<feature type="domain" description="Translation elongation factor P/YeiP central" evidence="12">
    <location>
        <begin position="67"/>
        <end position="121"/>
    </location>
</feature>
<keyword evidence="4 8" id="KW-0963">Cytoplasm</keyword>
<dbReference type="AlphaFoldDB" id="A0A1G9JYE0"/>
<dbReference type="SUPFAM" id="SSF50249">
    <property type="entry name" value="Nucleic acid-binding proteins"/>
    <property type="match status" value="2"/>
</dbReference>
<dbReference type="InterPro" id="IPR001059">
    <property type="entry name" value="Transl_elong_P/YeiP_cen"/>
</dbReference>
<evidence type="ECO:0000256" key="2">
    <source>
        <dbReference type="ARBA" id="ARBA00004815"/>
    </source>
</evidence>